<evidence type="ECO:0000259" key="33">
    <source>
        <dbReference type="Pfam" id="PF22597"/>
    </source>
</evidence>
<evidence type="ECO:0000256" key="18">
    <source>
        <dbReference type="ARBA" id="ARBA00023212"/>
    </source>
</evidence>
<dbReference type="GO" id="GO:0060170">
    <property type="term" value="C:ciliary membrane"/>
    <property type="evidence" value="ECO:0007669"/>
    <property type="project" value="UniProtKB-SubCell"/>
</dbReference>
<evidence type="ECO:0000256" key="9">
    <source>
        <dbReference type="ARBA" id="ARBA00022741"/>
    </source>
</evidence>
<evidence type="ECO:0000256" key="17">
    <source>
        <dbReference type="ARBA" id="ARBA00023175"/>
    </source>
</evidence>
<feature type="domain" description="Dynein heavy chain AAA module D4" evidence="28">
    <location>
        <begin position="2633"/>
        <end position="2871"/>
    </location>
</feature>
<dbReference type="InterPro" id="IPR026983">
    <property type="entry name" value="DHC"/>
</dbReference>
<dbReference type="Gene3D" id="1.10.8.710">
    <property type="match status" value="1"/>
</dbReference>
<dbReference type="InterPro" id="IPR043157">
    <property type="entry name" value="Dynein_AAA1S"/>
</dbReference>
<gene>
    <name evidence="34" type="ORF">CYMTET_8768</name>
</gene>
<dbReference type="GO" id="GO:0005930">
    <property type="term" value="C:axoneme"/>
    <property type="evidence" value="ECO:0007669"/>
    <property type="project" value="UniProtKB-SubCell"/>
</dbReference>
<dbReference type="Gene3D" id="3.10.490.20">
    <property type="match status" value="1"/>
</dbReference>
<evidence type="ECO:0000256" key="5">
    <source>
        <dbReference type="ARBA" id="ARBA00022473"/>
    </source>
</evidence>
<dbReference type="InterPro" id="IPR042219">
    <property type="entry name" value="AAA_lid_11_sf"/>
</dbReference>
<dbReference type="GO" id="GO:0005874">
    <property type="term" value="C:microtubule"/>
    <property type="evidence" value="ECO:0007669"/>
    <property type="project" value="UniProtKB-KW"/>
</dbReference>
<evidence type="ECO:0000259" key="26">
    <source>
        <dbReference type="Pfam" id="PF12774"/>
    </source>
</evidence>
<keyword evidence="9" id="KW-0547">Nucleotide-binding</keyword>
<dbReference type="Gene3D" id="6.10.140.1060">
    <property type="match status" value="1"/>
</dbReference>
<evidence type="ECO:0000259" key="23">
    <source>
        <dbReference type="Pfam" id="PF03028"/>
    </source>
</evidence>
<dbReference type="Gene3D" id="1.20.920.30">
    <property type="match status" value="1"/>
</dbReference>
<keyword evidence="13" id="KW-0243">Dynein</keyword>
<evidence type="ECO:0000259" key="28">
    <source>
        <dbReference type="Pfam" id="PF12780"/>
    </source>
</evidence>
<dbReference type="Gene3D" id="1.10.8.720">
    <property type="entry name" value="Region D6 of dynein motor"/>
    <property type="match status" value="1"/>
</dbReference>
<dbReference type="InterPro" id="IPR043160">
    <property type="entry name" value="Dynein_C_barrel"/>
</dbReference>
<dbReference type="Pfam" id="PF22597">
    <property type="entry name" value="DYN_lid"/>
    <property type="match status" value="1"/>
</dbReference>
<evidence type="ECO:0000259" key="25">
    <source>
        <dbReference type="Pfam" id="PF08393"/>
    </source>
</evidence>
<dbReference type="PANTHER" id="PTHR45703">
    <property type="entry name" value="DYNEIN HEAVY CHAIN"/>
    <property type="match status" value="1"/>
</dbReference>
<dbReference type="GO" id="GO:0060271">
    <property type="term" value="P:cilium assembly"/>
    <property type="evidence" value="ECO:0007669"/>
    <property type="project" value="UniProtKB-ARBA"/>
</dbReference>
<dbReference type="Pfam" id="PF03028">
    <property type="entry name" value="Dynein_heavy"/>
    <property type="match status" value="1"/>
</dbReference>
<dbReference type="Pfam" id="PF18198">
    <property type="entry name" value="AAA_lid_11"/>
    <property type="match status" value="1"/>
</dbReference>
<feature type="domain" description="Dynein heavy chain ATP-binding dynein motor region" evidence="29">
    <location>
        <begin position="3246"/>
        <end position="3467"/>
    </location>
</feature>
<evidence type="ECO:0000256" key="12">
    <source>
        <dbReference type="ARBA" id="ARBA00022846"/>
    </source>
</evidence>
<feature type="domain" description="Dynein heavy chain AAA lid" evidence="30">
    <location>
        <begin position="3853"/>
        <end position="3994"/>
    </location>
</feature>
<dbReference type="GO" id="GO:0051959">
    <property type="term" value="F:dynein light intermediate chain binding"/>
    <property type="evidence" value="ECO:0007669"/>
    <property type="project" value="InterPro"/>
</dbReference>
<keyword evidence="19" id="KW-0966">Cell projection</keyword>
<feature type="coiled-coil region" evidence="21">
    <location>
        <begin position="1138"/>
        <end position="1168"/>
    </location>
</feature>
<accession>A0AAE0GU89</accession>
<evidence type="ECO:0000256" key="15">
    <source>
        <dbReference type="ARBA" id="ARBA00023069"/>
    </source>
</evidence>
<dbReference type="FunFam" id="1.20.920.20:FF:000002">
    <property type="entry name" value="Cytoplasmic dynein 1 heavy chain"/>
    <property type="match status" value="1"/>
</dbReference>
<dbReference type="FunFam" id="3.40.50.300:FF:001685">
    <property type="entry name" value="Dynein heavy chain, putative"/>
    <property type="match status" value="1"/>
</dbReference>
<dbReference type="GO" id="GO:0008569">
    <property type="term" value="F:minus-end-directed microtubule motor activity"/>
    <property type="evidence" value="ECO:0007669"/>
    <property type="project" value="InterPro"/>
</dbReference>
<dbReference type="EMBL" id="LGRX02002729">
    <property type="protein sequence ID" value="KAK3283536.1"/>
    <property type="molecule type" value="Genomic_DNA"/>
</dbReference>
<dbReference type="Gene3D" id="1.20.58.1120">
    <property type="match status" value="1"/>
</dbReference>
<dbReference type="Proteomes" id="UP001190700">
    <property type="component" value="Unassembled WGS sequence"/>
</dbReference>
<comment type="caution">
    <text evidence="34">The sequence shown here is derived from an EMBL/GenBank/DDBJ whole genome shotgun (WGS) entry which is preliminary data.</text>
</comment>
<evidence type="ECO:0000256" key="10">
    <source>
        <dbReference type="ARBA" id="ARBA00022794"/>
    </source>
</evidence>
<feature type="coiled-coil region" evidence="21">
    <location>
        <begin position="3114"/>
        <end position="3176"/>
    </location>
</feature>
<evidence type="ECO:0000256" key="8">
    <source>
        <dbReference type="ARBA" id="ARBA00022701"/>
    </source>
</evidence>
<dbReference type="GO" id="GO:0045505">
    <property type="term" value="F:dynein intermediate chain binding"/>
    <property type="evidence" value="ECO:0007669"/>
    <property type="project" value="InterPro"/>
</dbReference>
<keyword evidence="5" id="KW-0217">Developmental protein</keyword>
<feature type="domain" description="Dynein heavy chain coiled coil stalk" evidence="27">
    <location>
        <begin position="2891"/>
        <end position="3223"/>
    </location>
</feature>
<dbReference type="InterPro" id="IPR024743">
    <property type="entry name" value="Dynein_HC_stalk"/>
</dbReference>
<evidence type="ECO:0000256" key="13">
    <source>
        <dbReference type="ARBA" id="ARBA00023017"/>
    </source>
</evidence>
<feature type="coiled-coil region" evidence="21">
    <location>
        <begin position="975"/>
        <end position="1002"/>
    </location>
</feature>
<feature type="domain" description="Dynein heavy chain region D6 P-loop" evidence="23">
    <location>
        <begin position="3712"/>
        <end position="3822"/>
    </location>
</feature>
<dbReference type="FunFam" id="3.40.50.300:FF:000706">
    <property type="entry name" value="Cytoplasmic dynein 2 heavy chain 1"/>
    <property type="match status" value="1"/>
</dbReference>
<keyword evidence="11" id="KW-0067">ATP-binding</keyword>
<evidence type="ECO:0000256" key="22">
    <source>
        <dbReference type="SAM" id="MobiDB-lite"/>
    </source>
</evidence>
<feature type="domain" description="Dynein 2 heavy chain 1 cytoplasmic ATPase lid" evidence="33">
    <location>
        <begin position="2478"/>
        <end position="2565"/>
    </location>
</feature>
<feature type="domain" description="Cytoplasmic dynein 2 heavy chain 1 AAA+ ATPase" evidence="32">
    <location>
        <begin position="2170"/>
        <end position="2262"/>
    </location>
</feature>
<dbReference type="InterPro" id="IPR013594">
    <property type="entry name" value="Dynein_heavy_tail"/>
</dbReference>
<evidence type="ECO:0000259" key="27">
    <source>
        <dbReference type="Pfam" id="PF12777"/>
    </source>
</evidence>
<evidence type="ECO:0000256" key="19">
    <source>
        <dbReference type="ARBA" id="ARBA00023273"/>
    </source>
</evidence>
<comment type="subcellular location">
    <subcellularLocation>
        <location evidence="3">Cell projection</location>
        <location evidence="3">Cilium membrane</location>
        <topology evidence="3">Peripheral membrane protein</topology>
        <orientation evidence="3">Cytoplasmic side</orientation>
    </subcellularLocation>
    <subcellularLocation>
        <location evidence="1">Cell projection</location>
        <location evidence="1">Cilium</location>
        <location evidence="1">Flagellum</location>
    </subcellularLocation>
    <subcellularLocation>
        <location evidence="2">Cytoplasm</location>
        <location evidence="2">Cytoskeleton</location>
        <location evidence="2">Cilium axoneme</location>
    </subcellularLocation>
</comment>
<feature type="domain" description="Dynein heavy chain tail" evidence="24">
    <location>
        <begin position="287"/>
        <end position="725"/>
    </location>
</feature>
<dbReference type="GO" id="GO:0030286">
    <property type="term" value="C:dynein complex"/>
    <property type="evidence" value="ECO:0007669"/>
    <property type="project" value="UniProtKB-KW"/>
</dbReference>
<dbReference type="InterPro" id="IPR004273">
    <property type="entry name" value="Dynein_heavy_D6_P-loop"/>
</dbReference>
<dbReference type="InterPro" id="IPR035699">
    <property type="entry name" value="AAA_6"/>
</dbReference>
<evidence type="ECO:0000256" key="21">
    <source>
        <dbReference type="SAM" id="Coils"/>
    </source>
</evidence>
<keyword evidence="10" id="KW-0970">Cilium biogenesis/degradation</keyword>
<keyword evidence="6" id="KW-1003">Cell membrane</keyword>
<evidence type="ECO:0000256" key="6">
    <source>
        <dbReference type="ARBA" id="ARBA00022475"/>
    </source>
</evidence>
<protein>
    <recommendedName>
        <fullName evidence="20">Cytoplasmic dynein 2 heavy chain 1</fullName>
    </recommendedName>
</protein>
<evidence type="ECO:0000313" key="35">
    <source>
        <dbReference type="Proteomes" id="UP001190700"/>
    </source>
</evidence>
<feature type="domain" description="Dynein heavy chain C-terminal" evidence="31">
    <location>
        <begin position="4003"/>
        <end position="4302"/>
    </location>
</feature>
<keyword evidence="35" id="KW-1185">Reference proteome</keyword>
<dbReference type="InterPro" id="IPR041228">
    <property type="entry name" value="Dynein_C"/>
</dbReference>
<dbReference type="InterPro" id="IPR042228">
    <property type="entry name" value="Dynein_linker_3"/>
</dbReference>
<keyword evidence="18" id="KW-0206">Cytoskeleton</keyword>
<dbReference type="Pfam" id="PF08393">
    <property type="entry name" value="DHC_N2"/>
    <property type="match status" value="1"/>
</dbReference>
<dbReference type="InterPro" id="IPR041658">
    <property type="entry name" value="AAA_lid_11"/>
</dbReference>
<evidence type="ECO:0000259" key="30">
    <source>
        <dbReference type="Pfam" id="PF18198"/>
    </source>
</evidence>
<dbReference type="FunFam" id="3.20.180.20:FF:000002">
    <property type="entry name" value="Cytoplasmic dynein heavy chain 1"/>
    <property type="match status" value="1"/>
</dbReference>
<proteinExistence type="inferred from homology"/>
<evidence type="ECO:0000259" key="32">
    <source>
        <dbReference type="Pfam" id="PF21264"/>
    </source>
</evidence>
<dbReference type="Pfam" id="PF12777">
    <property type="entry name" value="MT"/>
    <property type="match status" value="1"/>
</dbReference>
<dbReference type="GO" id="GO:0005524">
    <property type="term" value="F:ATP binding"/>
    <property type="evidence" value="ECO:0007669"/>
    <property type="project" value="UniProtKB-KW"/>
</dbReference>
<keyword evidence="15" id="KW-0969">Cilium</keyword>
<dbReference type="Gene3D" id="3.20.180.20">
    <property type="entry name" value="Dynein heavy chain, N-terminal domain 2"/>
    <property type="match status" value="1"/>
</dbReference>
<feature type="domain" description="Dynein heavy chain hydrolytic ATP-binding dynein motor region" evidence="26">
    <location>
        <begin position="1700"/>
        <end position="2035"/>
    </location>
</feature>
<dbReference type="Pfam" id="PF12780">
    <property type="entry name" value="AAA_8"/>
    <property type="match status" value="1"/>
</dbReference>
<evidence type="ECO:0000256" key="3">
    <source>
        <dbReference type="ARBA" id="ARBA00004522"/>
    </source>
</evidence>
<sequence length="4305" mass="484748">MVVTLMKREDIENKAGAVLKPESDRRGGTMADDPRKTSVVDILASAIVGSANQEQIKSQLAKDEQGAIAAFLDGSATMLQGKLEGNGIVTCTNVPSYEDSGVASAIVTKLKSGALDSTDIPQNILVSSVSTSPLRSLYANLHNVYAPLINAQVDGLGGNKKLQGLLAELEAGIGSMLRRGSGVLMDSSEKDQLFQEPNEASLLAILSPTDEFQMWAELAATSGVPDNIARRAQQVYQCFEPITRQFEDIKVQGEEAVLELVDVTHDSLEKVWEVNDSRDGFGFGQLRMDHLLRIIGEAFLGYLQVQLEGVNLWSGPFKTVESGLRYGLRLMGRWERVTQDLTTLTWPRHRHNWTGGKFDDKRMTETRHRIDEVLKMREMHQELSKLLSEDEAQTLRLDNVFLPFTHLNPLSTSVYTEPLWKAAKDEYEKHMVPIESRISQKLRELFGSVLIPSLSATVSKHGDRGSAALAEAHQVFNELSRYGELMSRKVIADALATERASLLKQMTSHLDNLRNDFESRSDTRMRGGNAEDNISTTGRNLPDVVDNITWAIQCEQKLTQTDATFTAVGGMSTGSGGEHFDSQCKDLQRDIKEFKKAMFSAWQDSLNDRLMDIKLEKTGKLMDLDSKEGHVKLHYNSELVTLLREVRQLAALGFPIRRDVAAETDTARKFYRHGMVLKQVANFYNDIGTQMIDCQKAMMLDDAREFERVLTNPKDGMGKTVTWNNPVALEGYIHRLQAVANGLTDKNRRLRKTHRVLGEKVSDMLNLDLVRQRDRWGKAIKELREIFTTLEREGFSAESQATWRLHWDFQIYKVLQTQYERGLECLNETLPQMEVKLVFKQKRLQFEPPLEEIRTQHFKQIKGFLNLPLTHKGVSEQSQAAGFFRHMVDKNGANVAKVYERAEMLFARLAEEQKKLTDWVALGTVDLDEFCDQNLDEVADWENNFRMLKLASKDAEKLPTEAKVDCYQVNMMPAKTAVEEQLKRLQESLTNSLKRKAQIEKEEVEAFINEGKGTLEAEATSVEEIGKARAGAKNLVGAISRVMQLRRKVDEKNKLLRSVLGSNAQQGVVDMSALSNEWDNFTTKLQQHESHLDEQKNQLKVQVDKRVADFSTKLDSFASRWHELKPKGIPQGDPQLVISKIEDDYRIYEELKEEMEKIRSDCEHFSMDVPDMLAIEEVGQDIENTRSSWSRFSDFMGERKEIGQRDWISFRKTIYNLEDFLAKWSESVKGTASKDSVGVLLLEEIDKNRKCVPLLKFVRGEGWERNHWAQLFSLLGFPTKGPDAITVENLTVDHFLEKADKLVEKGEEIKHLHSQAQGEVTLREALHQLKVWGLERSFTLVSHESSGKHPVVLIKEWKEIMTEVGDHQALVSSLKDSPFFGPFKEETSVWETRLANLSESCIHLNAVQRKWVYLEPIFARGALPQEQPRFRRVDDEFRQIMVAVQSDPLVVSFSDMPRLAQQLPQMSSQLDICQRALSEFLEEKRGIFPRFYFIGDDDLLEILGQAKNPVVIQTHLKKLFAGIHSVVFGEGNQTIVAMKSVMGEEVPLDHTVPVNENVELWLGKLAVEMKGTLDSMLTKCLSLKDYREFPSQILCLADMVHFTQKAELSLQQGSLAAFRESLVAQLQEYTAFDVEGFKVMKLKIQSLVLDLIHNIDVVDQLIAEGASMTGDWCWHRQLRYYVQKGKAGSKVYMAEADMDYSFEYQGNAPKLVYTPLTDKCYLTLTQGMQLGYGGNPYGPAGTGKTESVKALGQCLARQVLVFNCDEEFDFKSMGRIFMGLIKCGAWGCFDEFNRLEEDVLSAVSQQIQTIQQALKEKSPKMDFMGRSVEVNHQACIFVTLNPAGKGYGGRSKLPDNLKQMFRSVAMTAPDNNLISEVLLLSEGFTDARTLGHKLVSLFNLSKQLLSPQQHYDWGLRALKTVLGIAGRQLSVARAEGEVPKELEAQIIIRSMRATTLPKMTFDDSSRFAGLLADIFPGVEVSDVVDKEIVDAIEAVFGEMGLELVPAQVQKVLQMHLACMQRIGVIVVGPSGSGKTTMWRVLEGAYRKLGRPVILHLMNPKAIHRKQLLGHMDMDTREWFDGVLTAAARQVVKEPIEQQSWIICDGDVDPEWIESLNSVLDDNKLLTMPSGERIQFGNNVNFIFECHDLKFASPATVSRTGMIFLSDENIDVSIMLKSWLAKQPEATRGRLEGYINEFFYRAFEMALAKPAVVETTKAGVLYGGLSHLSGLEELDKRSFCLALARGLGSNMDTETRGEFFSELARLTSESDLGQLPASFQAGQYGSGGEVAENGLVKVEEVNQALATIQPWLEHSEPFIMVGPEGCGKAVTLMHAFAEQKSTSVAVINCSAQTNASHAMQKLTQVCGQPVSTNEGRVLRPRDADKLILYFKDVNLPKPDKYDTIQLISFLQQLITFHGYYDEHLEFIRLEPKRVQIVCSMNPSTTVGRWQLTSRFTAIVRVVYVTYPERTQLQTVYYHMLKSVLDNHPSYGNESQLRKLAGSMLDIYEFLKQAFSPDDHGHYKFTPRHLSEWCLALQRYDLLAVDLMDVFGWEAARIFRDRLVGSEAEQRFDGLLSSTLRSQWRAGNPFNGIFTTWGVPADGGAVNNLAAMSTDTFHELVSQRMIQYEREVKDLNILLFPDVLQRLARMDRVLATDGGSMLLCGRSGVGRRSCLTLATYMHRMELVTPNMPRGYGIKQFRNDLKSVLTKCGVEGIGVVLLLEDHQFVVPAILEIVNSVLSGGEVPGLFTNEELEPMLAPLREEMATSGFQHKNLYSFFTARVKKNLHVVLSMDPSNPDFVMRCESNPALFTRCSIQWMEAWSKDALQAVPNMILKECFDASQDDNDEHVVEMMMAIQETCEATPRQYVAFVKMYGKIFQGMRASKLEQKQFLQAGLDKLGEAESKVDELSQQAGKQRALLAEKQAQAEQALTQITASMQRASESKMEVETLQKRLSEEEVGLNEKKGFIEKELAECQPLLESARKAVGSIKSDNINEIRSLKMPPDAIRDVLEGVLRLMGNADTSWMSMKKFLGSRAVKDEIINFDARKIDQKTRSAVQKLLDAKGASFEHANIYRVSVAAAPLAAWVKANVKYSLVLERIQPLENDLQVLVSSLDESKVRLVQCEDDLKTLDDEVTKLKDDFGGRTREAETLKIGLQSAEDQLSAAESLLGKLGGEKGRWDEQVSLLESEILELPLNALMSCGFIVYLPSATEQRRASIVDTWRKLTKVDGYNFRNFMSTESQMLTWKAEGLPSDDLSMENAIIILQTLQVPYIIDPSTQASDWLKGHMKQGGGTIEVTTTFDPKFVTTMELAVRFGKTLVIEEVDFIEPILYSLLRQDLLRQGPRLLVQIGEKQIDYNENFRLYLITRNPYPNVPPDAVSLIAETNFSVTHSGLEGQLLGLTIQQEQPELEQQKTTLLKQEEDLKVQLAELEKSLLQTLATSTGNILENHALIESLNETKVKSNTIKESLAESSQLQESLDKQRNVYRPIAERGSKMFFLMHDLRTLNHMYQFSLSVFIHIFKKALLTESPGVEVSARISMLASQLLQMVFLYTSRSLFKADRLTFGMHFCRYLQPDLFEGNTWDHFLGTLVDSMATGAGGGHQKPDWVPTEQQGSFIALSTALPSLMNDLDISNGDIWRQWLQNPNCETKFPEKVSGRVNSFHQLLVTQAFRPDRLESAMSTFICTLLGVKSVSPPPMSLARIHEVESSPSEPILFLTTPGADPSQELEEFADRTIGRLRYHQLAMGQGQAEVALALLKDCARTGDWLCLKNVHLVVSWLTTLEKEVYALSPHQDFRLFLTSEPHTKFPSSLLEGCLKITFESPPGMKKNMLRTYENWTPQYISQGNPGRAQLLFLLAWFHAVVQERRTYVPQGWSKFYEFSFADLRSGAGIIDLGTRDNKTPQWNYVIGLMQNAIYGGRVDNPFDVLTLRTYLEQFFNSEVTGAGGSRTKAIPGTKTIMLPSTAHHADYLSIVQSLPEMDDPLVFSMPANANRAVQEMNSARVLAQIKQMAASADAGAGFNREKWTRQLSPILKLWERLATKHPIIRQPFNPREVNVSTLKAPVNIFIAMDYMHGRNLMMMLERSLGALNRCLRGNEMLTPTITVHATSLLAGEIPVQWDSAWEGPEEPLQYLRSACARMEELEKLYGLVSRGQQLIGTVDQIDMGLLYHPETFLNALRQQTSREVNESMDSLQLVSTWETGYSPGHSMAIKVAGLVVQGAAFGGKRLEHMSTEAMAQQAVPPVNLAWIRKKQPLPYAASISIPCYRTFDRSRQLCELQMPLASGEDKAQWILSGVALFTSQ</sequence>
<dbReference type="FunFam" id="1.10.8.710:FF:000001">
    <property type="entry name" value="Dynein axonemal heavy chain 2"/>
    <property type="match status" value="1"/>
</dbReference>
<dbReference type="Gene3D" id="3.40.50.300">
    <property type="entry name" value="P-loop containing nucleotide triphosphate hydrolases"/>
    <property type="match status" value="5"/>
</dbReference>
<evidence type="ECO:0000256" key="20">
    <source>
        <dbReference type="ARBA" id="ARBA00023902"/>
    </source>
</evidence>
<dbReference type="Gene3D" id="1.20.1270.280">
    <property type="match status" value="1"/>
</dbReference>
<dbReference type="GO" id="GO:0031514">
    <property type="term" value="C:motile cilium"/>
    <property type="evidence" value="ECO:0007669"/>
    <property type="project" value="UniProtKB-SubCell"/>
</dbReference>
<keyword evidence="14 21" id="KW-0175">Coiled coil</keyword>
<dbReference type="FunFam" id="3.40.50.300:FF:000598">
    <property type="entry name" value="Dynein cytoplasmic 2 heavy chain 1"/>
    <property type="match status" value="1"/>
</dbReference>
<feature type="region of interest" description="Disordered" evidence="22">
    <location>
        <begin position="517"/>
        <end position="538"/>
    </location>
</feature>
<dbReference type="InterPro" id="IPR013602">
    <property type="entry name" value="Dynein_heavy_linker"/>
</dbReference>
<dbReference type="InterPro" id="IPR042222">
    <property type="entry name" value="Dynein_2_N"/>
</dbReference>
<dbReference type="Pfam" id="PF08385">
    <property type="entry name" value="DHC_N1"/>
    <property type="match status" value="1"/>
</dbReference>
<feature type="domain" description="Dynein heavy chain linker" evidence="25">
    <location>
        <begin position="1176"/>
        <end position="1580"/>
    </location>
</feature>
<keyword evidence="8" id="KW-0493">Microtubule</keyword>
<evidence type="ECO:0000256" key="4">
    <source>
        <dbReference type="ARBA" id="ARBA00008887"/>
    </source>
</evidence>
<evidence type="ECO:0000256" key="2">
    <source>
        <dbReference type="ARBA" id="ARBA00004430"/>
    </source>
</evidence>
<comment type="similarity">
    <text evidence="4">Belongs to the dynein heavy chain family.</text>
</comment>
<dbReference type="FunFam" id="1.10.8.720:FF:000006">
    <property type="entry name" value="cytoplasmic dynein 2 heavy chain 1"/>
    <property type="match status" value="1"/>
</dbReference>
<dbReference type="Pfam" id="PF12775">
    <property type="entry name" value="AAA_7"/>
    <property type="match status" value="1"/>
</dbReference>
<dbReference type="InterPro" id="IPR024317">
    <property type="entry name" value="Dynein_heavy_chain_D4_dom"/>
</dbReference>
<evidence type="ECO:0000259" key="29">
    <source>
        <dbReference type="Pfam" id="PF12781"/>
    </source>
</evidence>
<feature type="coiled-coil region" evidence="21">
    <location>
        <begin position="2891"/>
        <end position="2925"/>
    </location>
</feature>
<dbReference type="Pfam" id="PF12774">
    <property type="entry name" value="AAA_6"/>
    <property type="match status" value="1"/>
</dbReference>
<dbReference type="InterPro" id="IPR049400">
    <property type="entry name" value="DYNC2H1_AAA_dom"/>
</dbReference>
<dbReference type="FunFam" id="3.40.50.300:FF:001810">
    <property type="entry name" value="Cytoplasmic dynein 2 heavy chain 1"/>
    <property type="match status" value="1"/>
</dbReference>
<dbReference type="InterPro" id="IPR035706">
    <property type="entry name" value="AAA_9"/>
</dbReference>
<keyword evidence="7" id="KW-0963">Cytoplasm</keyword>
<keyword evidence="17" id="KW-0505">Motor protein</keyword>
<dbReference type="FunFam" id="1.10.8.1220:FF:000001">
    <property type="entry name" value="Dynein axonemal heavy chain 5"/>
    <property type="match status" value="1"/>
</dbReference>
<keyword evidence="12" id="KW-0282">Flagellum</keyword>
<dbReference type="FunFam" id="3.40.50.300:FF:000071">
    <property type="entry name" value="Cytoplasmic dynein heavy chain 1"/>
    <property type="match status" value="1"/>
</dbReference>
<dbReference type="Gene3D" id="1.20.140.100">
    <property type="entry name" value="Dynein heavy chain, N-terminal domain 2"/>
    <property type="match status" value="1"/>
</dbReference>
<dbReference type="Pfam" id="PF21264">
    <property type="entry name" value="DYNC2H1_AAA_dom"/>
    <property type="match status" value="1"/>
</dbReference>
<dbReference type="Pfam" id="PF12781">
    <property type="entry name" value="AAA_9"/>
    <property type="match status" value="1"/>
</dbReference>
<evidence type="ECO:0000256" key="16">
    <source>
        <dbReference type="ARBA" id="ARBA00023136"/>
    </source>
</evidence>
<dbReference type="PANTHER" id="PTHR45703:SF22">
    <property type="entry name" value="DYNEIN CYTOPLASMIC 2 HEAVY CHAIN 1"/>
    <property type="match status" value="1"/>
</dbReference>
<evidence type="ECO:0000256" key="14">
    <source>
        <dbReference type="ARBA" id="ARBA00023054"/>
    </source>
</evidence>
<name>A0AAE0GU89_9CHLO</name>
<dbReference type="Gene3D" id="1.20.920.20">
    <property type="match status" value="1"/>
</dbReference>
<dbReference type="GO" id="GO:0007018">
    <property type="term" value="P:microtubule-based movement"/>
    <property type="evidence" value="ECO:0007669"/>
    <property type="project" value="InterPro"/>
</dbReference>
<dbReference type="InterPro" id="IPR054354">
    <property type="entry name" value="DYNC2H1-like_lid"/>
</dbReference>
<dbReference type="InterPro" id="IPR027417">
    <property type="entry name" value="P-loop_NTPase"/>
</dbReference>
<organism evidence="34 35">
    <name type="scientific">Cymbomonas tetramitiformis</name>
    <dbReference type="NCBI Taxonomy" id="36881"/>
    <lineage>
        <taxon>Eukaryota</taxon>
        <taxon>Viridiplantae</taxon>
        <taxon>Chlorophyta</taxon>
        <taxon>Pyramimonadophyceae</taxon>
        <taxon>Pyramimonadales</taxon>
        <taxon>Pyramimonadaceae</taxon>
        <taxon>Cymbomonas</taxon>
    </lineage>
</organism>
<evidence type="ECO:0000256" key="1">
    <source>
        <dbReference type="ARBA" id="ARBA00004230"/>
    </source>
</evidence>
<evidence type="ECO:0000256" key="7">
    <source>
        <dbReference type="ARBA" id="ARBA00022490"/>
    </source>
</evidence>
<dbReference type="GO" id="GO:0008104">
    <property type="term" value="P:intracellular protein localization"/>
    <property type="evidence" value="ECO:0007669"/>
    <property type="project" value="UniProtKB-ARBA"/>
</dbReference>
<evidence type="ECO:0000313" key="34">
    <source>
        <dbReference type="EMBL" id="KAK3283536.1"/>
    </source>
</evidence>
<dbReference type="Pfam" id="PF18199">
    <property type="entry name" value="Dynein_C"/>
    <property type="match status" value="1"/>
</dbReference>
<dbReference type="SUPFAM" id="SSF52540">
    <property type="entry name" value="P-loop containing nucleoside triphosphate hydrolases"/>
    <property type="match status" value="4"/>
</dbReference>
<evidence type="ECO:0000256" key="11">
    <source>
        <dbReference type="ARBA" id="ARBA00022840"/>
    </source>
</evidence>
<reference evidence="34 35" key="1">
    <citation type="journal article" date="2015" name="Genome Biol. Evol.">
        <title>Comparative Genomics of a Bacterivorous Green Alga Reveals Evolutionary Causalities and Consequences of Phago-Mixotrophic Mode of Nutrition.</title>
        <authorList>
            <person name="Burns J.A."/>
            <person name="Paasch A."/>
            <person name="Narechania A."/>
            <person name="Kim E."/>
        </authorList>
    </citation>
    <scope>NUCLEOTIDE SEQUENCE [LARGE SCALE GENOMIC DNA]</scope>
    <source>
        <strain evidence="34 35">PLY_AMNH</strain>
    </source>
</reference>
<evidence type="ECO:0000259" key="24">
    <source>
        <dbReference type="Pfam" id="PF08385"/>
    </source>
</evidence>
<dbReference type="Gene3D" id="1.10.8.1220">
    <property type="match status" value="1"/>
</dbReference>
<evidence type="ECO:0000259" key="31">
    <source>
        <dbReference type="Pfam" id="PF18199"/>
    </source>
</evidence>
<keyword evidence="16" id="KW-0472">Membrane</keyword>